<feature type="domain" description="Peptidase S11 D-alanyl-D-alanine carboxypeptidase A N-terminal" evidence="10">
    <location>
        <begin position="49"/>
        <end position="272"/>
    </location>
</feature>
<dbReference type="InterPro" id="IPR018044">
    <property type="entry name" value="Peptidase_S11"/>
</dbReference>
<dbReference type="GO" id="GO:0006508">
    <property type="term" value="P:proteolysis"/>
    <property type="evidence" value="ECO:0007669"/>
    <property type="project" value="InterPro"/>
</dbReference>
<evidence type="ECO:0000256" key="9">
    <source>
        <dbReference type="RuleBase" id="RU004016"/>
    </source>
</evidence>
<dbReference type="PANTHER" id="PTHR21581:SF26">
    <property type="entry name" value="D-ALANYL-D-ALANINE ENDOPEPTIDASE"/>
    <property type="match status" value="1"/>
</dbReference>
<evidence type="ECO:0000256" key="4">
    <source>
        <dbReference type="ARBA" id="ARBA00022960"/>
    </source>
</evidence>
<feature type="binding site" evidence="8">
    <location>
        <position position="242"/>
    </location>
    <ligand>
        <name>substrate</name>
    </ligand>
</feature>
<dbReference type="InterPro" id="IPR012338">
    <property type="entry name" value="Beta-lactam/transpept-like"/>
</dbReference>
<evidence type="ECO:0000256" key="2">
    <source>
        <dbReference type="ARBA" id="ARBA00022729"/>
    </source>
</evidence>
<organism evidence="11 12">
    <name type="scientific">Candidatus Andersenbacteria bacterium CG10_big_fil_rev_8_21_14_0_10_54_11</name>
    <dbReference type="NCBI Taxonomy" id="1974485"/>
    <lineage>
        <taxon>Bacteria</taxon>
        <taxon>Candidatus Anderseniibacteriota</taxon>
    </lineage>
</organism>
<protein>
    <recommendedName>
        <fullName evidence="10">Peptidase S11 D-alanyl-D-alanine carboxypeptidase A N-terminal domain-containing protein</fullName>
    </recommendedName>
</protein>
<dbReference type="EMBL" id="PEZP01000043">
    <property type="protein sequence ID" value="PIT97804.1"/>
    <property type="molecule type" value="Genomic_DNA"/>
</dbReference>
<dbReference type="GO" id="GO:0009002">
    <property type="term" value="F:serine-type D-Ala-D-Ala carboxypeptidase activity"/>
    <property type="evidence" value="ECO:0007669"/>
    <property type="project" value="InterPro"/>
</dbReference>
<dbReference type="GO" id="GO:0071555">
    <property type="term" value="P:cell wall organization"/>
    <property type="evidence" value="ECO:0007669"/>
    <property type="project" value="UniProtKB-KW"/>
</dbReference>
<gene>
    <name evidence="11" type="ORF">COT71_03865</name>
</gene>
<dbReference type="Gene3D" id="3.40.710.10">
    <property type="entry name" value="DD-peptidase/beta-lactamase superfamily"/>
    <property type="match status" value="1"/>
</dbReference>
<keyword evidence="3" id="KW-0378">Hydrolase</keyword>
<feature type="active site" description="Acyl-ester intermediate" evidence="7">
    <location>
        <position position="79"/>
    </location>
</feature>
<comment type="similarity">
    <text evidence="1 9">Belongs to the peptidase S11 family.</text>
</comment>
<sequence length="292" mass="31041">MTLMTAAALAISCLLLQPENGHCLAGGGAIAGMVSQPTPVFTGQALDVELSAAAALSWDTSTGAMLYSKEPDTRRPVASLTKLLSALTVRRHLAPLTMVEIPPSVRRDQRLGANIRLPVGEHVTVEQLLAAGLVASANDAMVTLAEATAGSEEAFVDLVHAEAADLGLTDTRVSNATGLSGGDQYSTARDLQRIFTTVLADPLLRDILGRDGGELVTVEGSRRQYDSTDQLIGTYLHVIAAKTGYTVEAGENLIIVTVGERGQEIGAVVVGSTQRFQDMKVLVEWIWRNYSW</sequence>
<keyword evidence="2" id="KW-0732">Signal</keyword>
<comment type="caution">
    <text evidence="11">The sequence shown here is derived from an EMBL/GenBank/DDBJ whole genome shotgun (WGS) entry which is preliminary data.</text>
</comment>
<evidence type="ECO:0000256" key="8">
    <source>
        <dbReference type="PIRSR" id="PIRSR618044-2"/>
    </source>
</evidence>
<evidence type="ECO:0000313" key="12">
    <source>
        <dbReference type="Proteomes" id="UP000230731"/>
    </source>
</evidence>
<dbReference type="PANTHER" id="PTHR21581">
    <property type="entry name" value="D-ALANYL-D-ALANINE CARBOXYPEPTIDASE"/>
    <property type="match status" value="1"/>
</dbReference>
<keyword evidence="5" id="KW-0573">Peptidoglycan synthesis</keyword>
<evidence type="ECO:0000256" key="5">
    <source>
        <dbReference type="ARBA" id="ARBA00022984"/>
    </source>
</evidence>
<dbReference type="PRINTS" id="PR00725">
    <property type="entry name" value="DADACBPTASE1"/>
</dbReference>
<dbReference type="Pfam" id="PF00768">
    <property type="entry name" value="Peptidase_S11"/>
    <property type="match status" value="1"/>
</dbReference>
<proteinExistence type="inferred from homology"/>
<evidence type="ECO:0000256" key="1">
    <source>
        <dbReference type="ARBA" id="ARBA00007164"/>
    </source>
</evidence>
<evidence type="ECO:0000256" key="7">
    <source>
        <dbReference type="PIRSR" id="PIRSR618044-1"/>
    </source>
</evidence>
<dbReference type="InterPro" id="IPR001967">
    <property type="entry name" value="Peptidase_S11_N"/>
</dbReference>
<dbReference type="AlphaFoldDB" id="A0A2M6WYD7"/>
<dbReference type="SUPFAM" id="SSF56601">
    <property type="entry name" value="beta-lactamase/transpeptidase-like"/>
    <property type="match status" value="1"/>
</dbReference>
<dbReference type="GO" id="GO:0008360">
    <property type="term" value="P:regulation of cell shape"/>
    <property type="evidence" value="ECO:0007669"/>
    <property type="project" value="UniProtKB-KW"/>
</dbReference>
<evidence type="ECO:0000256" key="6">
    <source>
        <dbReference type="ARBA" id="ARBA00023316"/>
    </source>
</evidence>
<evidence type="ECO:0000259" key="10">
    <source>
        <dbReference type="Pfam" id="PF00768"/>
    </source>
</evidence>
<name>A0A2M6WYD7_9BACT</name>
<evidence type="ECO:0000313" key="11">
    <source>
        <dbReference type="EMBL" id="PIT97804.1"/>
    </source>
</evidence>
<keyword evidence="6" id="KW-0961">Cell wall biogenesis/degradation</keyword>
<feature type="active site" description="Proton acceptor" evidence="7">
    <location>
        <position position="82"/>
    </location>
</feature>
<evidence type="ECO:0000256" key="3">
    <source>
        <dbReference type="ARBA" id="ARBA00022801"/>
    </source>
</evidence>
<dbReference type="GO" id="GO:0009252">
    <property type="term" value="P:peptidoglycan biosynthetic process"/>
    <property type="evidence" value="ECO:0007669"/>
    <property type="project" value="UniProtKB-KW"/>
</dbReference>
<reference evidence="12" key="1">
    <citation type="submission" date="2017-09" db="EMBL/GenBank/DDBJ databases">
        <title>Depth-based differentiation of microbial function through sediment-hosted aquifers and enrichment of novel symbionts in the deep terrestrial subsurface.</title>
        <authorList>
            <person name="Probst A.J."/>
            <person name="Ladd B."/>
            <person name="Jarett J.K."/>
            <person name="Geller-Mcgrath D.E."/>
            <person name="Sieber C.M.K."/>
            <person name="Emerson J.B."/>
            <person name="Anantharaman K."/>
            <person name="Thomas B.C."/>
            <person name="Malmstrom R."/>
            <person name="Stieglmeier M."/>
            <person name="Klingl A."/>
            <person name="Woyke T."/>
            <person name="Ryan C.M."/>
            <person name="Banfield J.F."/>
        </authorList>
    </citation>
    <scope>NUCLEOTIDE SEQUENCE [LARGE SCALE GENOMIC DNA]</scope>
</reference>
<keyword evidence="4" id="KW-0133">Cell shape</keyword>
<accession>A0A2M6WYD7</accession>
<dbReference type="Proteomes" id="UP000230731">
    <property type="component" value="Unassembled WGS sequence"/>
</dbReference>
<feature type="active site" evidence="7">
    <location>
        <position position="136"/>
    </location>
</feature>